<dbReference type="EMBL" id="UOFF01000300">
    <property type="protein sequence ID" value="VAW56909.1"/>
    <property type="molecule type" value="Genomic_DNA"/>
</dbReference>
<feature type="non-terminal residue" evidence="2">
    <location>
        <position position="530"/>
    </location>
</feature>
<accession>A0A3B0X5T6</accession>
<dbReference type="Pfam" id="PF26363">
    <property type="entry name" value="Phospholipase-like"/>
    <property type="match status" value="1"/>
</dbReference>
<evidence type="ECO:0000256" key="1">
    <source>
        <dbReference type="SAM" id="MobiDB-lite"/>
    </source>
</evidence>
<dbReference type="AlphaFoldDB" id="A0A3B0X5T6"/>
<reference evidence="2" key="1">
    <citation type="submission" date="2018-06" db="EMBL/GenBank/DDBJ databases">
        <authorList>
            <person name="Zhirakovskaya E."/>
        </authorList>
    </citation>
    <scope>NUCLEOTIDE SEQUENCE</scope>
</reference>
<organism evidence="2">
    <name type="scientific">hydrothermal vent metagenome</name>
    <dbReference type="NCBI Taxonomy" id="652676"/>
    <lineage>
        <taxon>unclassified sequences</taxon>
        <taxon>metagenomes</taxon>
        <taxon>ecological metagenomes</taxon>
    </lineage>
</organism>
<name>A0A3B0X5T6_9ZZZZ</name>
<feature type="compositionally biased region" description="Polar residues" evidence="1">
    <location>
        <begin position="176"/>
        <end position="189"/>
    </location>
</feature>
<dbReference type="SUPFAM" id="SSF53474">
    <property type="entry name" value="alpha/beta-Hydrolases"/>
    <property type="match status" value="1"/>
</dbReference>
<proteinExistence type="predicted"/>
<protein>
    <submittedName>
        <fullName evidence="2">Phospholipase</fullName>
    </submittedName>
</protein>
<evidence type="ECO:0000313" key="2">
    <source>
        <dbReference type="EMBL" id="VAW56909.1"/>
    </source>
</evidence>
<dbReference type="InterPro" id="IPR029058">
    <property type="entry name" value="AB_hydrolase_fold"/>
</dbReference>
<gene>
    <name evidence="2" type="ORF">MNBD_GAMMA07-452</name>
</gene>
<sequence length="530" mass="58392">MFEKKLKDCFGRYFIFKSYRLSQNKVNQSPLRFSSASEAYSFIMRLKAPYGYWRRLLSPFSNVMNAHPRHHFTNNVEDNAARNMAQYLYRKQGYFYEIINNPDENNPIKDRVLEQPNEDRYTFYDASIWLTSDTLDTVSIHDTHQAETVLLNLLQAKDATFKLNTPEATKSEPHTQTHTAGAKLTSNPHDAQNDAKIQALAKSLKLNGSKNANTSVSKQLIIDALVSGAVVIVQQKKRVAPPKKLIEVPLTEAGKPAIFISSPLIPEIMSEPISHINQAAQSAALRQAAENGSPFCEEYAKEKAKPAVAAPLIAKHSSSKDSKTPSITLEVDEAQLKEKDKVVLRQQNYQYRKTLASNAGDSAKQQGAAQRLIDNNDNILRAEAASYVYEVDEFNRGIIQVLPPAPVGLKLLNTKEIEGLEDAILTDNETGFGAALFKSDISNEILLTYRGTNNGVTGKKDWSTNGIQGLGRETEQYNEAMELASMVQIALGDDVVMVGHSLAGGLASAGTAVTGNLGYTFNSAGLHPKT</sequence>
<feature type="region of interest" description="Disordered" evidence="1">
    <location>
        <begin position="166"/>
        <end position="189"/>
    </location>
</feature>